<dbReference type="EMBL" id="LAZR01053682">
    <property type="protein sequence ID" value="KKK80222.1"/>
    <property type="molecule type" value="Genomic_DNA"/>
</dbReference>
<reference evidence="1" key="1">
    <citation type="journal article" date="2015" name="Nature">
        <title>Complex archaea that bridge the gap between prokaryotes and eukaryotes.</title>
        <authorList>
            <person name="Spang A."/>
            <person name="Saw J.H."/>
            <person name="Jorgensen S.L."/>
            <person name="Zaremba-Niedzwiedzka K."/>
            <person name="Martijn J."/>
            <person name="Lind A.E."/>
            <person name="van Eijk R."/>
            <person name="Schleper C."/>
            <person name="Guy L."/>
            <person name="Ettema T.J."/>
        </authorList>
    </citation>
    <scope>NUCLEOTIDE SEQUENCE</scope>
</reference>
<organism evidence="1">
    <name type="scientific">marine sediment metagenome</name>
    <dbReference type="NCBI Taxonomy" id="412755"/>
    <lineage>
        <taxon>unclassified sequences</taxon>
        <taxon>metagenomes</taxon>
        <taxon>ecological metagenomes</taxon>
    </lineage>
</organism>
<comment type="caution">
    <text evidence="1">The sequence shown here is derived from an EMBL/GenBank/DDBJ whole genome shotgun (WGS) entry which is preliminary data.</text>
</comment>
<protein>
    <submittedName>
        <fullName evidence="1">Uncharacterized protein</fullName>
    </submittedName>
</protein>
<evidence type="ECO:0000313" key="1">
    <source>
        <dbReference type="EMBL" id="KKK80222.1"/>
    </source>
</evidence>
<proteinExistence type="predicted"/>
<accession>A0A0F8YFN7</accession>
<feature type="non-terminal residue" evidence="1">
    <location>
        <position position="250"/>
    </location>
</feature>
<dbReference type="AlphaFoldDB" id="A0A0F8YFN7"/>
<name>A0A0F8YFN7_9ZZZZ</name>
<gene>
    <name evidence="1" type="ORF">LCGC14_2825670</name>
</gene>
<sequence>MPLPKAKQLDLSTEAANRLKFTIENDFSKDSADLLGRNEKMKRYARLARAASDVHGIPQEERSNFSVPLILWQLLAKLAKELDVLLGEESEISVTPIGESDVKRAKKVKKWMNWRIKVSLKLFKKLYPYLLQKSIMGTSIGFVPWVTKKRLVKKFVSNEVEGFEEQFIEGLPAQVPFKRTEVVEVIEEVIDFDGPDLVVEDLEDWVVPSTAKDLDCDHFQRILRLEIDEIFDLSDNGKLDSNLVKDNIDS</sequence>